<feature type="region of interest" description="Disordered" evidence="6">
    <location>
        <begin position="1212"/>
        <end position="1317"/>
    </location>
</feature>
<dbReference type="GO" id="GO:0000209">
    <property type="term" value="P:protein polyubiquitination"/>
    <property type="evidence" value="ECO:0007669"/>
    <property type="project" value="InterPro"/>
</dbReference>
<gene>
    <name evidence="8" type="ORF">KVV02_006268</name>
</gene>
<evidence type="ECO:0000256" key="2">
    <source>
        <dbReference type="ARBA" id="ARBA00012485"/>
    </source>
</evidence>
<dbReference type="InterPro" id="IPR044611">
    <property type="entry name" value="E3A/B/C-like"/>
</dbReference>
<evidence type="ECO:0000256" key="4">
    <source>
        <dbReference type="ARBA" id="ARBA00022786"/>
    </source>
</evidence>
<evidence type="ECO:0000256" key="1">
    <source>
        <dbReference type="ARBA" id="ARBA00000885"/>
    </source>
</evidence>
<dbReference type="InterPro" id="IPR035983">
    <property type="entry name" value="Hect_E3_ubiquitin_ligase"/>
</dbReference>
<proteinExistence type="predicted"/>
<feature type="compositionally biased region" description="Low complexity" evidence="6">
    <location>
        <begin position="1282"/>
        <end position="1311"/>
    </location>
</feature>
<evidence type="ECO:0000259" key="7">
    <source>
        <dbReference type="PROSITE" id="PS50237"/>
    </source>
</evidence>
<evidence type="ECO:0000256" key="6">
    <source>
        <dbReference type="SAM" id="MobiDB-lite"/>
    </source>
</evidence>
<dbReference type="InterPro" id="IPR000569">
    <property type="entry name" value="HECT_dom"/>
</dbReference>
<evidence type="ECO:0000256" key="3">
    <source>
        <dbReference type="ARBA" id="ARBA00022679"/>
    </source>
</evidence>
<dbReference type="EMBL" id="JAIFTL010000084">
    <property type="protein sequence ID" value="KAG9323902.1"/>
    <property type="molecule type" value="Genomic_DNA"/>
</dbReference>
<dbReference type="FunFam" id="3.30.2160.10:FF:000002">
    <property type="entry name" value="Putative Ubiquitin-protein ligase E3C"/>
    <property type="match status" value="1"/>
</dbReference>
<sequence>MFQPRPGATADKKAALIAQAKADRLARSGQKKLEQQNALQENAASRIQQFWRRVYARRSARDQQRADWDTLAAQLPATPAQGLVRNLKLAFLLIRFHDPLICPGDSWRLATLCKLLLSKTIIAASESNAPSPADSPNIPSPAHEAESASPTLNQKPVMQAPFQMALLHARYADLSATAMLRLLQLCIATISGHQSDANLTSRMFPATGSKGKATAQSARPPFCDPKSKELYVSGPELRFLMAYVDTNTYRLPETVNPAIRKQMMDKGTTLIIRTLNSGQFYKEVRTGILLRTDALIQLQERAKRTTPTPDEASRLKALGLWITAIWRCCLLLQSVDKDFMDRSRIKPLPHHHKDNLINLHSDDSTVVGITCHILTVPLFVDILDDLCIQQAMKSNVLKETLDVIMDTRHQQYILSTLNLNQTLFLLGNMTQLYRLIMARDANQVNASLKIRLVDVAVVLLTHCQKYASSAQTSEFRHYHPVFSWTNVSQKNQQLSTAQAKMLFVQLEQLWSRDFALGIFRTLLGLSLPIANAGASAIVDPMSEASVATTPTSSTASHHNRGSSQVEFKSVHQAGGRSDPQGTLLAIEVQQACLFYMTLMRSFESQKTKILVTLMYLPSFLTQLWRFMATLGPKGGMHIYLEAASGSGRKGLDQEPLIAILQVFCECSARFFITLDDDDMYEQQKPWELSELVFMSGFLNQFCLAVLSQQDDSGIVAVAKESSSASTTTTEAPVLPPMEPLPPIFYHARQVLMQLYERDCRRAFCPPNHWLLLHPTKSVFQSPLQLLASLSLSGNSNSRSKSSTASGNTKTAVKKSGSLFSFSSSSKAPPQYATPKEFIAKVNQKDRTALQILETMPHVIPFSARLEIFRDFIKEDKTQRAQSLALVRPDLHQSVLVRVRRGYVLEDGYQNLGQLSASGWKNTIRVKFVNEVGADEAGIDQGGPFKEFMESFLEAGFSPNLNLFTTTTASMNMLYPSPTSHYTHPGTGLELFRLFGRMLGKAMYEGLLVEVKFANFFLCKILGRTVFLDEMRSFDEQVFKNLMFLKKYEGDVEDLGLTFSLDEEVFGTHRTVELLTGGKDIEVTKDNRINYIFQVSDYKLNKQIQDQSRAFIEGFRSIIPQPWISIFSPQELHRVMAGEDVDFDVQDLRAHTDYQNGYFDQHPVIRNLWSVLDDFSSEEKRAFLKFVTSCSKPPLGGFKHLHPPFSIRLVMNPTTADHNHDGSSAAAPRQFGSGAARAAPTPLGHEPDQQTSAAGSSSGSSGRGFGSRLRSAFNGGRNDRNHSSGTPPSTSSVSATSSSSTVSSRSNRSSSSHFALTTDEHGTPAAMGVVKSFFGGVLGDGGSGSGDSAGKKARLPTSSTCFNLLKLPPFSSKSVMKEKLRYAIMSNTGFELS</sequence>
<dbReference type="PROSITE" id="PS50237">
    <property type="entry name" value="HECT"/>
    <property type="match status" value="1"/>
</dbReference>
<dbReference type="SUPFAM" id="SSF56204">
    <property type="entry name" value="Hect, E3 ligase catalytic domain"/>
    <property type="match status" value="1"/>
</dbReference>
<dbReference type="GO" id="GO:0006511">
    <property type="term" value="P:ubiquitin-dependent protein catabolic process"/>
    <property type="evidence" value="ECO:0007669"/>
    <property type="project" value="TreeGrafter"/>
</dbReference>
<dbReference type="Pfam" id="PF00632">
    <property type="entry name" value="HECT"/>
    <property type="match status" value="2"/>
</dbReference>
<dbReference type="Gene3D" id="3.90.1750.10">
    <property type="entry name" value="Hect, E3 ligase catalytic domains"/>
    <property type="match status" value="1"/>
</dbReference>
<keyword evidence="3" id="KW-0808">Transferase</keyword>
<comment type="caution">
    <text evidence="8">The sequence shown here is derived from an EMBL/GenBank/DDBJ whole genome shotgun (WGS) entry which is preliminary data.</text>
</comment>
<dbReference type="PROSITE" id="PS50096">
    <property type="entry name" value="IQ"/>
    <property type="match status" value="1"/>
</dbReference>
<dbReference type="CDD" id="cd00078">
    <property type="entry name" value="HECTc"/>
    <property type="match status" value="1"/>
</dbReference>
<keyword evidence="4 5" id="KW-0833">Ubl conjugation pathway</keyword>
<dbReference type="PANTHER" id="PTHR45700:SF3">
    <property type="entry name" value="UBIQUITIN-PROTEIN LIGASE E3B"/>
    <property type="match status" value="1"/>
</dbReference>
<evidence type="ECO:0000313" key="8">
    <source>
        <dbReference type="EMBL" id="KAG9323902.1"/>
    </source>
</evidence>
<organism evidence="8 9">
    <name type="scientific">Mortierella alpina</name>
    <name type="common">Oleaginous fungus</name>
    <name type="synonym">Mortierella renispora</name>
    <dbReference type="NCBI Taxonomy" id="64518"/>
    <lineage>
        <taxon>Eukaryota</taxon>
        <taxon>Fungi</taxon>
        <taxon>Fungi incertae sedis</taxon>
        <taxon>Mucoromycota</taxon>
        <taxon>Mortierellomycotina</taxon>
        <taxon>Mortierellomycetes</taxon>
        <taxon>Mortierellales</taxon>
        <taxon>Mortierellaceae</taxon>
        <taxon>Mortierella</taxon>
    </lineage>
</organism>
<dbReference type="GO" id="GO:0061630">
    <property type="term" value="F:ubiquitin protein ligase activity"/>
    <property type="evidence" value="ECO:0007669"/>
    <property type="project" value="UniProtKB-EC"/>
</dbReference>
<name>A0A9P8CXY5_MORAP</name>
<dbReference type="SMART" id="SM00119">
    <property type="entry name" value="HECTc"/>
    <property type="match status" value="1"/>
</dbReference>
<feature type="region of interest" description="Disordered" evidence="6">
    <location>
        <begin position="127"/>
        <end position="150"/>
    </location>
</feature>
<dbReference type="Gene3D" id="3.30.2410.10">
    <property type="entry name" value="Hect, E3 ligase catalytic domain"/>
    <property type="match status" value="2"/>
</dbReference>
<evidence type="ECO:0000256" key="5">
    <source>
        <dbReference type="PROSITE-ProRule" id="PRU00104"/>
    </source>
</evidence>
<feature type="compositionally biased region" description="Low complexity" evidence="6">
    <location>
        <begin position="1251"/>
        <end position="1271"/>
    </location>
</feature>
<dbReference type="EC" id="2.3.2.26" evidence="2"/>
<evidence type="ECO:0000313" key="9">
    <source>
        <dbReference type="Proteomes" id="UP000717515"/>
    </source>
</evidence>
<feature type="active site" description="Glycyl thioester intermediate" evidence="5">
    <location>
        <position position="1360"/>
    </location>
</feature>
<accession>A0A9P8CXY5</accession>
<dbReference type="Gene3D" id="3.30.2160.10">
    <property type="entry name" value="Hect, E3 ligase catalytic domain"/>
    <property type="match status" value="1"/>
</dbReference>
<reference evidence="8" key="1">
    <citation type="submission" date="2021-07" db="EMBL/GenBank/DDBJ databases">
        <title>Draft genome of Mortierella alpina, strain LL118, isolated from an aspen leaf litter sample.</title>
        <authorList>
            <person name="Yang S."/>
            <person name="Vinatzer B.A."/>
        </authorList>
    </citation>
    <scope>NUCLEOTIDE SEQUENCE</scope>
    <source>
        <strain evidence="8">LL118</strain>
    </source>
</reference>
<feature type="region of interest" description="Disordered" evidence="6">
    <location>
        <begin position="548"/>
        <end position="577"/>
    </location>
</feature>
<dbReference type="PANTHER" id="PTHR45700">
    <property type="entry name" value="UBIQUITIN-PROTEIN LIGASE E3C"/>
    <property type="match status" value="1"/>
</dbReference>
<feature type="domain" description="HECT" evidence="7">
    <location>
        <begin position="915"/>
        <end position="1392"/>
    </location>
</feature>
<protein>
    <recommendedName>
        <fullName evidence="2">HECT-type E3 ubiquitin transferase</fullName>
        <ecNumber evidence="2">2.3.2.26</ecNumber>
    </recommendedName>
</protein>
<dbReference type="Proteomes" id="UP000717515">
    <property type="component" value="Unassembled WGS sequence"/>
</dbReference>
<comment type="catalytic activity">
    <reaction evidence="1">
        <text>S-ubiquitinyl-[E2 ubiquitin-conjugating enzyme]-L-cysteine + [acceptor protein]-L-lysine = [E2 ubiquitin-conjugating enzyme]-L-cysteine + N(6)-ubiquitinyl-[acceptor protein]-L-lysine.</text>
        <dbReference type="EC" id="2.3.2.26"/>
    </reaction>
</comment>